<gene>
    <name evidence="4" type="ORF">JN00_0123</name>
</gene>
<dbReference type="PROSITE" id="PS50893">
    <property type="entry name" value="ABC_TRANSPORTER_2"/>
    <property type="match status" value="1"/>
</dbReference>
<organism evidence="4 5">
    <name type="scientific">Metamycoplasma subdolum</name>
    <dbReference type="NCBI Taxonomy" id="92407"/>
    <lineage>
        <taxon>Bacteria</taxon>
        <taxon>Bacillati</taxon>
        <taxon>Mycoplasmatota</taxon>
        <taxon>Mycoplasmoidales</taxon>
        <taxon>Metamycoplasmataceae</taxon>
        <taxon>Metamycoplasma</taxon>
    </lineage>
</organism>
<dbReference type="PANTHER" id="PTHR24220">
    <property type="entry name" value="IMPORT ATP-BINDING PROTEIN"/>
    <property type="match status" value="1"/>
</dbReference>
<evidence type="ECO:0000313" key="4">
    <source>
        <dbReference type="EMBL" id="RMA79076.1"/>
    </source>
</evidence>
<dbReference type="InterPro" id="IPR003593">
    <property type="entry name" value="AAA+_ATPase"/>
</dbReference>
<dbReference type="RefSeq" id="WP_121940616.1">
    <property type="nucleotide sequence ID" value="NZ_CP137846.1"/>
</dbReference>
<keyword evidence="2 4" id="KW-0067">ATP-binding</keyword>
<dbReference type="Pfam" id="PF00005">
    <property type="entry name" value="ABC_tran"/>
    <property type="match status" value="1"/>
</dbReference>
<comment type="caution">
    <text evidence="4">The sequence shown here is derived from an EMBL/GenBank/DDBJ whole genome shotgun (WGS) entry which is preliminary data.</text>
</comment>
<dbReference type="GO" id="GO:0022857">
    <property type="term" value="F:transmembrane transporter activity"/>
    <property type="evidence" value="ECO:0007669"/>
    <property type="project" value="TreeGrafter"/>
</dbReference>
<evidence type="ECO:0000259" key="3">
    <source>
        <dbReference type="PROSITE" id="PS50893"/>
    </source>
</evidence>
<reference evidence="4 5" key="1">
    <citation type="submission" date="2018-10" db="EMBL/GenBank/DDBJ databases">
        <title>Genomic Encyclopedia of Archaeal and Bacterial Type Strains, Phase II (KMG-II): from individual species to whole genera.</title>
        <authorList>
            <person name="Goeker M."/>
        </authorList>
    </citation>
    <scope>NUCLEOTIDE SEQUENCE [LARGE SCALE GENOMIC DNA]</scope>
    <source>
        <strain evidence="4 5">ATCC 29870</strain>
    </source>
</reference>
<keyword evidence="1" id="KW-0547">Nucleotide-binding</keyword>
<dbReference type="OrthoDB" id="389713at2"/>
<protein>
    <submittedName>
        <fullName evidence="4">Phosphonate transport system ATP-binding protein</fullName>
    </submittedName>
</protein>
<name>A0A3M0A353_9BACT</name>
<feature type="domain" description="ABC transporter" evidence="3">
    <location>
        <begin position="5"/>
        <end position="245"/>
    </location>
</feature>
<proteinExistence type="predicted"/>
<dbReference type="InterPro" id="IPR015854">
    <property type="entry name" value="ABC_transpr_LolD-like"/>
</dbReference>
<dbReference type="SMART" id="SM00382">
    <property type="entry name" value="AAA"/>
    <property type="match status" value="1"/>
</dbReference>
<dbReference type="InterPro" id="IPR027417">
    <property type="entry name" value="P-loop_NTPase"/>
</dbReference>
<dbReference type="GO" id="GO:0005524">
    <property type="term" value="F:ATP binding"/>
    <property type="evidence" value="ECO:0007669"/>
    <property type="project" value="UniProtKB-KW"/>
</dbReference>
<evidence type="ECO:0000256" key="1">
    <source>
        <dbReference type="ARBA" id="ARBA00022741"/>
    </source>
</evidence>
<dbReference type="SUPFAM" id="SSF52540">
    <property type="entry name" value="P-loop containing nucleoside triphosphate hydrolases"/>
    <property type="match status" value="1"/>
</dbReference>
<sequence length="248" mass="28263">MEKILSFNDYEGTYKNSNELVLEGINLDIFAGKMVAIIGQSGAGKSTLFAAILNQLSIKKGDLFIEGKSIQKMSKKDYKNFLQTVGYLTQGDDLVSTDTVFKNVYREVKLSNNFFVNLFNLDWKKKQKHVLEILEKLNIFDKAFSLVSELSGGQKHRVQIARLLTNKKKLILADEPTTGLDIILSQEVIDLLKKVNEENHATVLVTLHDLNLLENNFEDYVAIREGKILKQGKVEEITKEFIEELYKK</sequence>
<accession>A0A3M0A353</accession>
<keyword evidence="5" id="KW-1185">Reference proteome</keyword>
<dbReference type="Gene3D" id="3.40.50.300">
    <property type="entry name" value="P-loop containing nucleotide triphosphate hydrolases"/>
    <property type="match status" value="1"/>
</dbReference>
<dbReference type="EMBL" id="REFI01000005">
    <property type="protein sequence ID" value="RMA79076.1"/>
    <property type="molecule type" value="Genomic_DNA"/>
</dbReference>
<evidence type="ECO:0000313" key="5">
    <source>
        <dbReference type="Proteomes" id="UP000267246"/>
    </source>
</evidence>
<evidence type="ECO:0000256" key="2">
    <source>
        <dbReference type="ARBA" id="ARBA00022840"/>
    </source>
</evidence>
<dbReference type="Proteomes" id="UP000267246">
    <property type="component" value="Unassembled WGS sequence"/>
</dbReference>
<dbReference type="AlphaFoldDB" id="A0A3M0A353"/>
<dbReference type="InterPro" id="IPR003439">
    <property type="entry name" value="ABC_transporter-like_ATP-bd"/>
</dbReference>
<dbReference type="GO" id="GO:0016887">
    <property type="term" value="F:ATP hydrolysis activity"/>
    <property type="evidence" value="ECO:0007669"/>
    <property type="project" value="InterPro"/>
</dbReference>
<dbReference type="GO" id="GO:0005886">
    <property type="term" value="C:plasma membrane"/>
    <property type="evidence" value="ECO:0007669"/>
    <property type="project" value="TreeGrafter"/>
</dbReference>